<accession>A0AB39HRB1</accession>
<dbReference type="GO" id="GO:0003677">
    <property type="term" value="F:DNA binding"/>
    <property type="evidence" value="ECO:0007669"/>
    <property type="project" value="InterPro"/>
</dbReference>
<dbReference type="CDD" id="cd00093">
    <property type="entry name" value="HTH_XRE"/>
    <property type="match status" value="1"/>
</dbReference>
<organism evidence="2">
    <name type="scientific">Ornithinibacillus sp. 4-3</name>
    <dbReference type="NCBI Taxonomy" id="3231488"/>
    <lineage>
        <taxon>Bacteria</taxon>
        <taxon>Bacillati</taxon>
        <taxon>Bacillota</taxon>
        <taxon>Bacilli</taxon>
        <taxon>Bacillales</taxon>
        <taxon>Bacillaceae</taxon>
        <taxon>Ornithinibacillus</taxon>
    </lineage>
</organism>
<dbReference type="EMBL" id="CP162599">
    <property type="protein sequence ID" value="XDK32541.1"/>
    <property type="molecule type" value="Genomic_DNA"/>
</dbReference>
<dbReference type="SMART" id="SM00530">
    <property type="entry name" value="HTH_XRE"/>
    <property type="match status" value="1"/>
</dbReference>
<reference evidence="2" key="1">
    <citation type="submission" date="2024-07" db="EMBL/GenBank/DDBJ databases">
        <title>Halotolerant mesophilic bacterium Ornithinibacillus sp. 4-3, sp. nov., isolated from soil.</title>
        <authorList>
            <person name="Sidarenka A.V."/>
            <person name="Guliayeva D.E."/>
            <person name="Leanovich S.I."/>
            <person name="Hileuskaya K.S."/>
            <person name="Akhremchuk A.E."/>
            <person name="Sikolenko M.A."/>
            <person name="Valentovich L.N."/>
        </authorList>
    </citation>
    <scope>NUCLEOTIDE SEQUENCE</scope>
    <source>
        <strain evidence="2">4-3</strain>
    </source>
</reference>
<dbReference type="InterPro" id="IPR010982">
    <property type="entry name" value="Lambda_DNA-bd_dom_sf"/>
</dbReference>
<dbReference type="SUPFAM" id="SSF47413">
    <property type="entry name" value="lambda repressor-like DNA-binding domains"/>
    <property type="match status" value="1"/>
</dbReference>
<dbReference type="AlphaFoldDB" id="A0AB39HRB1"/>
<dbReference type="RefSeq" id="WP_368653229.1">
    <property type="nucleotide sequence ID" value="NZ_CP162599.1"/>
</dbReference>
<sequence length="84" mass="9295">MGGKIQISLVAARVNAELKQEEAANKIGISVKALRNYELGIEAIPRHVFKTIARVYGLPENAIRVPIVDDGEYDDPTFMGHNNF</sequence>
<name>A0AB39HRB1_9BACI</name>
<protein>
    <submittedName>
        <fullName evidence="2">Helix-turn-helix domain-containing protein</fullName>
    </submittedName>
</protein>
<proteinExistence type="predicted"/>
<evidence type="ECO:0000313" key="2">
    <source>
        <dbReference type="EMBL" id="XDK32541.1"/>
    </source>
</evidence>
<dbReference type="PROSITE" id="PS50943">
    <property type="entry name" value="HTH_CROC1"/>
    <property type="match status" value="1"/>
</dbReference>
<evidence type="ECO:0000259" key="1">
    <source>
        <dbReference type="PROSITE" id="PS50943"/>
    </source>
</evidence>
<dbReference type="Pfam" id="PF01381">
    <property type="entry name" value="HTH_3"/>
    <property type="match status" value="1"/>
</dbReference>
<feature type="domain" description="HTH cro/C1-type" evidence="1">
    <location>
        <begin position="9"/>
        <end position="63"/>
    </location>
</feature>
<dbReference type="InterPro" id="IPR001387">
    <property type="entry name" value="Cro/C1-type_HTH"/>
</dbReference>
<gene>
    <name evidence="2" type="ORF">AB4Y30_16275</name>
</gene>
<dbReference type="Gene3D" id="1.10.260.40">
    <property type="entry name" value="lambda repressor-like DNA-binding domains"/>
    <property type="match status" value="1"/>
</dbReference>